<proteinExistence type="predicted"/>
<reference evidence="1 2" key="1">
    <citation type="journal article" date="2015" name="Nature">
        <title>rRNA introns, odd ribosomes, and small enigmatic genomes across a large radiation of phyla.</title>
        <authorList>
            <person name="Brown C.T."/>
            <person name="Hug L.A."/>
            <person name="Thomas B.C."/>
            <person name="Sharon I."/>
            <person name="Castelle C.J."/>
            <person name="Singh A."/>
            <person name="Wilkins M.J."/>
            <person name="Williams K.H."/>
            <person name="Banfield J.F."/>
        </authorList>
    </citation>
    <scope>NUCLEOTIDE SEQUENCE [LARGE SCALE GENOMIC DNA]</scope>
</reference>
<organism evidence="1 2">
    <name type="scientific">Candidatus Woesebacteria bacterium GW2011_GWB1_39_10b</name>
    <dbReference type="NCBI Taxonomy" id="1618573"/>
    <lineage>
        <taxon>Bacteria</taxon>
        <taxon>Candidatus Woeseibacteriota</taxon>
    </lineage>
</organism>
<sequence>MTIIYSMNKKQKEEQIKFFVDAFHEVVIPVLDNLATKDDLNQAVDKIERRIDKIDDRLDRHGKMLGDHEKKLDKISKHIRLVAV</sequence>
<name>A0A0G0LSM2_9BACT</name>
<gene>
    <name evidence="1" type="ORF">UT19_C0005G0047</name>
</gene>
<evidence type="ECO:0000313" key="1">
    <source>
        <dbReference type="EMBL" id="KKQ94032.1"/>
    </source>
</evidence>
<protein>
    <submittedName>
        <fullName evidence="1">Uncharacterized protein</fullName>
    </submittedName>
</protein>
<accession>A0A0G0LSM2</accession>
<comment type="caution">
    <text evidence="1">The sequence shown here is derived from an EMBL/GenBank/DDBJ whole genome shotgun (WGS) entry which is preliminary data.</text>
</comment>
<dbReference type="STRING" id="1618573.UT19_C0005G0047"/>
<dbReference type="AlphaFoldDB" id="A0A0G0LSM2"/>
<evidence type="ECO:0000313" key="2">
    <source>
        <dbReference type="Proteomes" id="UP000034932"/>
    </source>
</evidence>
<dbReference type="EMBL" id="LBVW01000005">
    <property type="protein sequence ID" value="KKQ94032.1"/>
    <property type="molecule type" value="Genomic_DNA"/>
</dbReference>
<dbReference type="Proteomes" id="UP000034932">
    <property type="component" value="Unassembled WGS sequence"/>
</dbReference>